<sequence>PDLVIGELAILPLEIVSETKERSLLASWCPQEQVLNHRSVRGFLTHCEWNSTIESICGEQQTNCWFCCNHLGIGIEIGGHAKREEVEGLVRELIVGEKGKVMKKKAMEWKKKAEEATTCSSGSSCMNFEKMVKLLLMTSGSNLQCRLIDFIEEFNLPIKRI</sequence>
<comment type="similarity">
    <text evidence="1">Belongs to the UDP-glycosyltransferase family.</text>
</comment>
<keyword evidence="2" id="KW-0808">Transferase</keyword>
<evidence type="ECO:0000256" key="1">
    <source>
        <dbReference type="ARBA" id="ARBA00009995"/>
    </source>
</evidence>
<dbReference type="PANTHER" id="PTHR11926">
    <property type="entry name" value="GLUCOSYL/GLUCURONOSYL TRANSFERASES"/>
    <property type="match status" value="1"/>
</dbReference>
<evidence type="ECO:0000313" key="3">
    <source>
        <dbReference type="EMBL" id="CAK9180033.1"/>
    </source>
</evidence>
<keyword evidence="4" id="KW-1185">Reference proteome</keyword>
<evidence type="ECO:0000256" key="2">
    <source>
        <dbReference type="ARBA" id="ARBA00022679"/>
    </source>
</evidence>
<dbReference type="GO" id="GO:0016740">
    <property type="term" value="F:transferase activity"/>
    <property type="evidence" value="ECO:0007669"/>
    <property type="project" value="UniProtKB-KW"/>
</dbReference>
<proteinExistence type="inferred from homology"/>
<name>A0ABC8UGG2_9AQUA</name>
<dbReference type="Proteomes" id="UP001642360">
    <property type="component" value="Unassembled WGS sequence"/>
</dbReference>
<dbReference type="EMBL" id="CAUOFW020007631">
    <property type="protein sequence ID" value="CAK9180033.1"/>
    <property type="molecule type" value="Genomic_DNA"/>
</dbReference>
<comment type="caution">
    <text evidence="3">The sequence shown here is derived from an EMBL/GenBank/DDBJ whole genome shotgun (WGS) entry which is preliminary data.</text>
</comment>
<dbReference type="Pfam" id="PF00201">
    <property type="entry name" value="UDPGT"/>
    <property type="match status" value="1"/>
</dbReference>
<feature type="non-terminal residue" evidence="3">
    <location>
        <position position="1"/>
    </location>
</feature>
<organism evidence="3 4">
    <name type="scientific">Ilex paraguariensis</name>
    <name type="common">yerba mate</name>
    <dbReference type="NCBI Taxonomy" id="185542"/>
    <lineage>
        <taxon>Eukaryota</taxon>
        <taxon>Viridiplantae</taxon>
        <taxon>Streptophyta</taxon>
        <taxon>Embryophyta</taxon>
        <taxon>Tracheophyta</taxon>
        <taxon>Spermatophyta</taxon>
        <taxon>Magnoliopsida</taxon>
        <taxon>eudicotyledons</taxon>
        <taxon>Gunneridae</taxon>
        <taxon>Pentapetalae</taxon>
        <taxon>asterids</taxon>
        <taxon>campanulids</taxon>
        <taxon>Aquifoliales</taxon>
        <taxon>Aquifoliaceae</taxon>
        <taxon>Ilex</taxon>
    </lineage>
</organism>
<reference evidence="3 4" key="1">
    <citation type="submission" date="2024-02" db="EMBL/GenBank/DDBJ databases">
        <authorList>
            <person name="Vignale AGUSTIN F."/>
            <person name="Sosa J E."/>
            <person name="Modenutti C."/>
        </authorList>
    </citation>
    <scope>NUCLEOTIDE SEQUENCE [LARGE SCALE GENOMIC DNA]</scope>
</reference>
<dbReference type="InterPro" id="IPR002213">
    <property type="entry name" value="UDP_glucos_trans"/>
</dbReference>
<evidence type="ECO:0000313" key="4">
    <source>
        <dbReference type="Proteomes" id="UP001642360"/>
    </source>
</evidence>
<gene>
    <name evidence="3" type="ORF">ILEXP_LOCUS49987</name>
</gene>
<dbReference type="PANTHER" id="PTHR11926:SF1524">
    <property type="entry name" value="GLYCOSYLTRANSFERASE"/>
    <property type="match status" value="1"/>
</dbReference>
<dbReference type="Gene3D" id="3.40.50.2000">
    <property type="entry name" value="Glycogen Phosphorylase B"/>
    <property type="match status" value="1"/>
</dbReference>
<dbReference type="AlphaFoldDB" id="A0ABC8UGG2"/>
<protein>
    <submittedName>
        <fullName evidence="3">Uncharacterized protein</fullName>
    </submittedName>
</protein>
<dbReference type="SUPFAM" id="SSF53756">
    <property type="entry name" value="UDP-Glycosyltransferase/glycogen phosphorylase"/>
    <property type="match status" value="1"/>
</dbReference>
<accession>A0ABC8UGG2</accession>